<dbReference type="OMA" id="MEVIGMH"/>
<accession>A0A0E0J017</accession>
<feature type="region of interest" description="Disordered" evidence="1">
    <location>
        <begin position="1"/>
        <end position="44"/>
    </location>
</feature>
<dbReference type="AlphaFoldDB" id="A0A0E0J017"/>
<organism evidence="2">
    <name type="scientific">Oryza nivara</name>
    <name type="common">Indian wild rice</name>
    <name type="synonym">Oryza sativa f. spontanea</name>
    <dbReference type="NCBI Taxonomy" id="4536"/>
    <lineage>
        <taxon>Eukaryota</taxon>
        <taxon>Viridiplantae</taxon>
        <taxon>Streptophyta</taxon>
        <taxon>Embryophyta</taxon>
        <taxon>Tracheophyta</taxon>
        <taxon>Spermatophyta</taxon>
        <taxon>Magnoliopsida</taxon>
        <taxon>Liliopsida</taxon>
        <taxon>Poales</taxon>
        <taxon>Poaceae</taxon>
        <taxon>BOP clade</taxon>
        <taxon>Oryzoideae</taxon>
        <taxon>Oryzeae</taxon>
        <taxon>Oryzinae</taxon>
        <taxon>Oryza</taxon>
    </lineage>
</organism>
<protein>
    <submittedName>
        <fullName evidence="2">Uncharacterized protein</fullName>
    </submittedName>
</protein>
<dbReference type="Gramene" id="ONIVA11G07780.1">
    <property type="protein sequence ID" value="ONIVA11G07780.1"/>
    <property type="gene ID" value="ONIVA11G07780"/>
</dbReference>
<dbReference type="EnsemblPlants" id="ONIVA11G07780.1">
    <property type="protein sequence ID" value="ONIVA11G07780.1"/>
    <property type="gene ID" value="ONIVA11G07780"/>
</dbReference>
<evidence type="ECO:0000313" key="3">
    <source>
        <dbReference type="Proteomes" id="UP000006591"/>
    </source>
</evidence>
<feature type="compositionally biased region" description="Basic and acidic residues" evidence="1">
    <location>
        <begin position="29"/>
        <end position="44"/>
    </location>
</feature>
<dbReference type="HOGENOM" id="CLU_159587_0_0_1"/>
<name>A0A0E0J017_ORYNI</name>
<sequence>MEDAHLLLSPKAVAASPPSPAGGGAAAKGLERRDREHRGRCMDRHGSMEKYIMEVIGMHLSPWPPSCAHHLWLQDGCKVTRERREGGKKRRNQRRKRRRGALCWQFKRSKLTTLERKGGSMDPGYTRFKVCLYN</sequence>
<dbReference type="Proteomes" id="UP000006591">
    <property type="component" value="Chromosome 11"/>
</dbReference>
<evidence type="ECO:0000256" key="1">
    <source>
        <dbReference type="SAM" id="MobiDB-lite"/>
    </source>
</evidence>
<evidence type="ECO:0000313" key="2">
    <source>
        <dbReference type="EnsemblPlants" id="ONIVA11G07780.1"/>
    </source>
</evidence>
<feature type="compositionally biased region" description="Low complexity" evidence="1">
    <location>
        <begin position="1"/>
        <end position="16"/>
    </location>
</feature>
<keyword evidence="3" id="KW-1185">Reference proteome</keyword>
<reference evidence="2" key="1">
    <citation type="submission" date="2015-04" db="UniProtKB">
        <authorList>
            <consortium name="EnsemblPlants"/>
        </authorList>
    </citation>
    <scope>IDENTIFICATION</scope>
    <source>
        <strain evidence="2">SL10</strain>
    </source>
</reference>
<feature type="region of interest" description="Disordered" evidence="1">
    <location>
        <begin position="80"/>
        <end position="99"/>
    </location>
</feature>
<proteinExistence type="predicted"/>
<feature type="compositionally biased region" description="Basic residues" evidence="1">
    <location>
        <begin position="86"/>
        <end position="99"/>
    </location>
</feature>
<reference evidence="2" key="2">
    <citation type="submission" date="2018-04" db="EMBL/GenBank/DDBJ databases">
        <title>OnivRS2 (Oryza nivara Reference Sequence Version 2).</title>
        <authorList>
            <person name="Zhang J."/>
            <person name="Kudrna D."/>
            <person name="Lee S."/>
            <person name="Talag J."/>
            <person name="Rajasekar S."/>
            <person name="Welchert J."/>
            <person name="Hsing Y.-I."/>
            <person name="Wing R.A."/>
        </authorList>
    </citation>
    <scope>NUCLEOTIDE SEQUENCE [LARGE SCALE GENOMIC DNA]</scope>
    <source>
        <strain evidence="2">SL10</strain>
    </source>
</reference>